<protein>
    <submittedName>
        <fullName evidence="1">Uncharacterized protein</fullName>
    </submittedName>
</protein>
<dbReference type="Gene3D" id="3.80.10.10">
    <property type="entry name" value="Ribonuclease Inhibitor"/>
    <property type="match status" value="1"/>
</dbReference>
<dbReference type="Pfam" id="PF12937">
    <property type="entry name" value="F-box-like"/>
    <property type="match status" value="1"/>
</dbReference>
<evidence type="ECO:0000313" key="1">
    <source>
        <dbReference type="EnsemblPlants" id="EMT22326"/>
    </source>
</evidence>
<dbReference type="PANTHER" id="PTHR38926">
    <property type="entry name" value="F-BOX DOMAIN CONTAINING PROTEIN, EXPRESSED"/>
    <property type="match status" value="1"/>
</dbReference>
<sequence>MPPLARASQRSRYSKKRAPSERDWAELHQDLISCILHRLDQAELLIGGVAGVCRSWRRTTREEPELWRRIDLRGGLWFVPPFRREWSLETMVWEALWLGAGQCEAFLCERVDDHILLILAERVPLLKSLHLISSSVSDQGFEEAIKMLPLLEELEISHCSRIDSMC</sequence>
<dbReference type="ExpressionAtlas" id="M8CGL4">
    <property type="expression patterns" value="baseline"/>
</dbReference>
<dbReference type="PROSITE" id="PS50181">
    <property type="entry name" value="FBOX"/>
    <property type="match status" value="1"/>
</dbReference>
<dbReference type="SUPFAM" id="SSF52047">
    <property type="entry name" value="RNI-like"/>
    <property type="match status" value="1"/>
</dbReference>
<dbReference type="SUPFAM" id="SSF81383">
    <property type="entry name" value="F-box domain"/>
    <property type="match status" value="1"/>
</dbReference>
<dbReference type="PANTHER" id="PTHR38926:SF43">
    <property type="entry name" value="F-BOX DOMAIN-CONTAINING PROTEIN"/>
    <property type="match status" value="1"/>
</dbReference>
<dbReference type="InterPro" id="IPR032675">
    <property type="entry name" value="LRR_dom_sf"/>
</dbReference>
<dbReference type="EnsemblPlants" id="EMT22326">
    <property type="protein sequence ID" value="EMT22326"/>
    <property type="gene ID" value="F775_13581"/>
</dbReference>
<dbReference type="InterPro" id="IPR001810">
    <property type="entry name" value="F-box_dom"/>
</dbReference>
<proteinExistence type="predicted"/>
<reference evidence="1" key="1">
    <citation type="submission" date="2015-06" db="UniProtKB">
        <authorList>
            <consortium name="EnsemblPlants"/>
        </authorList>
    </citation>
    <scope>IDENTIFICATION</scope>
</reference>
<name>M8CGL4_AEGTA</name>
<dbReference type="Gene3D" id="1.20.1280.50">
    <property type="match status" value="1"/>
</dbReference>
<organism evidence="1">
    <name type="scientific">Aegilops tauschii</name>
    <name type="common">Tausch's goatgrass</name>
    <name type="synonym">Aegilops squarrosa</name>
    <dbReference type="NCBI Taxonomy" id="37682"/>
    <lineage>
        <taxon>Eukaryota</taxon>
        <taxon>Viridiplantae</taxon>
        <taxon>Streptophyta</taxon>
        <taxon>Embryophyta</taxon>
        <taxon>Tracheophyta</taxon>
        <taxon>Spermatophyta</taxon>
        <taxon>Magnoliopsida</taxon>
        <taxon>Liliopsida</taxon>
        <taxon>Poales</taxon>
        <taxon>Poaceae</taxon>
        <taxon>BOP clade</taxon>
        <taxon>Pooideae</taxon>
        <taxon>Triticodae</taxon>
        <taxon>Triticeae</taxon>
        <taxon>Triticinae</taxon>
        <taxon>Aegilops</taxon>
    </lineage>
</organism>
<dbReference type="AlphaFoldDB" id="M8CGL4"/>
<dbReference type="InterPro" id="IPR036047">
    <property type="entry name" value="F-box-like_dom_sf"/>
</dbReference>
<accession>M8CGL4</accession>